<dbReference type="Proteomes" id="UP000308600">
    <property type="component" value="Unassembled WGS sequence"/>
</dbReference>
<name>A0ACD3AC19_9AGAR</name>
<keyword evidence="2" id="KW-1185">Reference proteome</keyword>
<proteinExistence type="predicted"/>
<sequence>MFVAVATLLSNLSNPGQLQEVYIAVLVSIPVPSRMDHIQTNWKAISHRLSSPAFHKLRTVCIGLRTSYENMDQIIEQLKGLLQSMFRGLDERGILKFIDSEYPSLISHHDCWYL</sequence>
<dbReference type="EMBL" id="ML208584">
    <property type="protein sequence ID" value="TFK62392.1"/>
    <property type="molecule type" value="Genomic_DNA"/>
</dbReference>
<evidence type="ECO:0000313" key="2">
    <source>
        <dbReference type="Proteomes" id="UP000308600"/>
    </source>
</evidence>
<organism evidence="1 2">
    <name type="scientific">Pluteus cervinus</name>
    <dbReference type="NCBI Taxonomy" id="181527"/>
    <lineage>
        <taxon>Eukaryota</taxon>
        <taxon>Fungi</taxon>
        <taxon>Dikarya</taxon>
        <taxon>Basidiomycota</taxon>
        <taxon>Agaricomycotina</taxon>
        <taxon>Agaricomycetes</taxon>
        <taxon>Agaricomycetidae</taxon>
        <taxon>Agaricales</taxon>
        <taxon>Pluteineae</taxon>
        <taxon>Pluteaceae</taxon>
        <taxon>Pluteus</taxon>
    </lineage>
</organism>
<accession>A0ACD3AC19</accession>
<gene>
    <name evidence="1" type="ORF">BDN72DRAFT_392173</name>
</gene>
<protein>
    <submittedName>
        <fullName evidence="1">Uncharacterized protein</fullName>
    </submittedName>
</protein>
<reference evidence="1 2" key="1">
    <citation type="journal article" date="2019" name="Nat. Ecol. Evol.">
        <title>Megaphylogeny resolves global patterns of mushroom evolution.</title>
        <authorList>
            <person name="Varga T."/>
            <person name="Krizsan K."/>
            <person name="Foldi C."/>
            <person name="Dima B."/>
            <person name="Sanchez-Garcia M."/>
            <person name="Sanchez-Ramirez S."/>
            <person name="Szollosi G.J."/>
            <person name="Szarkandi J.G."/>
            <person name="Papp V."/>
            <person name="Albert L."/>
            <person name="Andreopoulos W."/>
            <person name="Angelini C."/>
            <person name="Antonin V."/>
            <person name="Barry K.W."/>
            <person name="Bougher N.L."/>
            <person name="Buchanan P."/>
            <person name="Buyck B."/>
            <person name="Bense V."/>
            <person name="Catcheside P."/>
            <person name="Chovatia M."/>
            <person name="Cooper J."/>
            <person name="Damon W."/>
            <person name="Desjardin D."/>
            <person name="Finy P."/>
            <person name="Geml J."/>
            <person name="Haridas S."/>
            <person name="Hughes K."/>
            <person name="Justo A."/>
            <person name="Karasinski D."/>
            <person name="Kautmanova I."/>
            <person name="Kiss B."/>
            <person name="Kocsube S."/>
            <person name="Kotiranta H."/>
            <person name="LaButti K.M."/>
            <person name="Lechner B.E."/>
            <person name="Liimatainen K."/>
            <person name="Lipzen A."/>
            <person name="Lukacs Z."/>
            <person name="Mihaltcheva S."/>
            <person name="Morgado L.N."/>
            <person name="Niskanen T."/>
            <person name="Noordeloos M.E."/>
            <person name="Ohm R.A."/>
            <person name="Ortiz-Santana B."/>
            <person name="Ovrebo C."/>
            <person name="Racz N."/>
            <person name="Riley R."/>
            <person name="Savchenko A."/>
            <person name="Shiryaev A."/>
            <person name="Soop K."/>
            <person name="Spirin V."/>
            <person name="Szebenyi C."/>
            <person name="Tomsovsky M."/>
            <person name="Tulloss R.E."/>
            <person name="Uehling J."/>
            <person name="Grigoriev I.V."/>
            <person name="Vagvolgyi C."/>
            <person name="Papp T."/>
            <person name="Martin F.M."/>
            <person name="Miettinen O."/>
            <person name="Hibbett D.S."/>
            <person name="Nagy L.G."/>
        </authorList>
    </citation>
    <scope>NUCLEOTIDE SEQUENCE [LARGE SCALE GENOMIC DNA]</scope>
    <source>
        <strain evidence="1 2">NL-1719</strain>
    </source>
</reference>
<evidence type="ECO:0000313" key="1">
    <source>
        <dbReference type="EMBL" id="TFK62392.1"/>
    </source>
</evidence>